<dbReference type="InterPro" id="IPR006311">
    <property type="entry name" value="TAT_signal"/>
</dbReference>
<dbReference type="SUPFAM" id="SSF51658">
    <property type="entry name" value="Xylose isomerase-like"/>
    <property type="match status" value="1"/>
</dbReference>
<dbReference type="Proteomes" id="UP000199513">
    <property type="component" value="Unassembled WGS sequence"/>
</dbReference>
<name>A0A1I2JU29_9BACT</name>
<keyword evidence="3" id="KW-1185">Reference proteome</keyword>
<dbReference type="EMBL" id="FONY01000064">
    <property type="protein sequence ID" value="SFF57618.1"/>
    <property type="molecule type" value="Genomic_DNA"/>
</dbReference>
<organism evidence="2 3">
    <name type="scientific">Thermoflexibacter ruber</name>
    <dbReference type="NCBI Taxonomy" id="1003"/>
    <lineage>
        <taxon>Bacteria</taxon>
        <taxon>Pseudomonadati</taxon>
        <taxon>Bacteroidota</taxon>
        <taxon>Cytophagia</taxon>
        <taxon>Cytophagales</taxon>
        <taxon>Thermoflexibacteraceae</taxon>
        <taxon>Thermoflexibacter</taxon>
    </lineage>
</organism>
<evidence type="ECO:0000259" key="1">
    <source>
        <dbReference type="Pfam" id="PF01261"/>
    </source>
</evidence>
<proteinExistence type="predicted"/>
<dbReference type="Pfam" id="PF01261">
    <property type="entry name" value="AP_endonuc_2"/>
    <property type="match status" value="1"/>
</dbReference>
<reference evidence="2 3" key="1">
    <citation type="submission" date="2016-10" db="EMBL/GenBank/DDBJ databases">
        <authorList>
            <person name="de Groot N.N."/>
        </authorList>
    </citation>
    <scope>NUCLEOTIDE SEQUENCE [LARGE SCALE GENOMIC DNA]</scope>
    <source>
        <strain>GEY</strain>
        <strain evidence="3">DSM 9560</strain>
    </source>
</reference>
<feature type="domain" description="Xylose isomerase-like TIM barrel" evidence="1">
    <location>
        <begin position="77"/>
        <end position="303"/>
    </location>
</feature>
<gene>
    <name evidence="2" type="ORF">SAMN04488541_10647</name>
</gene>
<evidence type="ECO:0000313" key="2">
    <source>
        <dbReference type="EMBL" id="SFF57618.1"/>
    </source>
</evidence>
<dbReference type="InterPro" id="IPR036237">
    <property type="entry name" value="Xyl_isomerase-like_sf"/>
</dbReference>
<dbReference type="InterPro" id="IPR013022">
    <property type="entry name" value="Xyl_isomerase-like_TIM-brl"/>
</dbReference>
<dbReference type="PANTHER" id="PTHR12110">
    <property type="entry name" value="HYDROXYPYRUVATE ISOMERASE"/>
    <property type="match status" value="1"/>
</dbReference>
<dbReference type="RefSeq" id="WP_091549403.1">
    <property type="nucleotide sequence ID" value="NZ_FONY01000064.1"/>
</dbReference>
<evidence type="ECO:0000313" key="3">
    <source>
        <dbReference type="Proteomes" id="UP000199513"/>
    </source>
</evidence>
<dbReference type="PROSITE" id="PS51318">
    <property type="entry name" value="TAT"/>
    <property type="match status" value="1"/>
</dbReference>
<dbReference type="STRING" id="1003.SAMN04488541_10647"/>
<dbReference type="Gene3D" id="3.20.20.150">
    <property type="entry name" value="Divalent-metal-dependent TIM barrel enzymes"/>
    <property type="match status" value="1"/>
</dbReference>
<accession>A0A1I2JU29</accession>
<dbReference type="OrthoDB" id="9779184at2"/>
<dbReference type="InterPro" id="IPR050312">
    <property type="entry name" value="IolE/XylAMocC-like"/>
</dbReference>
<dbReference type="AlphaFoldDB" id="A0A1I2JU29"/>
<protein>
    <submittedName>
        <fullName evidence="2">2-keto-myo-inositol dehydratase</fullName>
    </submittedName>
</protein>
<sequence>MKTEKSRRQFIKKISAVTSASVLASNYLFSCNSDKSGANTENKDSTTVVSTEVPLRKAKISWGCSIITWGNETVKGVQEIASLGYKGIQLRSNLVKEYGEKVSELKALLAQHQLVVPVFSSGGVSIEKAKEKETIEMHVNNAKFLSQIGGKYLQLTTEGRPKDRMPTAEELQRLAMLMNEIGKRTNEFGIMPIYHNHMDQLGETPEEVDIIVENCNPEYVNFLLDVAHYFQGGGDPAKAVIYHKEKLKALHIKDVADLQGDEKRTYQFVELGEGKMNLPDIFNALEEIQFEGWCIDELDSIPKGSTRSALECHQISKKYIEEKLKYKL</sequence>
<dbReference type="PANTHER" id="PTHR12110:SF41">
    <property type="entry name" value="INOSOSE DEHYDRATASE"/>
    <property type="match status" value="1"/>
</dbReference>